<protein>
    <recommendedName>
        <fullName evidence="3">HNH endonuclease</fullName>
    </recommendedName>
</protein>
<dbReference type="STRING" id="714943.Mucpa_5605"/>
<name>H1Y139_9SPHI</name>
<proteinExistence type="predicted"/>
<dbReference type="AlphaFoldDB" id="H1Y139"/>
<evidence type="ECO:0008006" key="3">
    <source>
        <dbReference type="Google" id="ProtNLM"/>
    </source>
</evidence>
<dbReference type="HOGENOM" id="CLU_106750_0_0_10"/>
<evidence type="ECO:0000313" key="1">
    <source>
        <dbReference type="EMBL" id="EHQ29674.1"/>
    </source>
</evidence>
<organism evidence="1 2">
    <name type="scientific">Mucilaginibacter paludis DSM 18603</name>
    <dbReference type="NCBI Taxonomy" id="714943"/>
    <lineage>
        <taxon>Bacteria</taxon>
        <taxon>Pseudomonadati</taxon>
        <taxon>Bacteroidota</taxon>
        <taxon>Sphingobacteriia</taxon>
        <taxon>Sphingobacteriales</taxon>
        <taxon>Sphingobacteriaceae</taxon>
        <taxon>Mucilaginibacter</taxon>
    </lineage>
</organism>
<evidence type="ECO:0000313" key="2">
    <source>
        <dbReference type="Proteomes" id="UP000002774"/>
    </source>
</evidence>
<dbReference type="Proteomes" id="UP000002774">
    <property type="component" value="Chromosome"/>
</dbReference>
<dbReference type="EMBL" id="CM001403">
    <property type="protein sequence ID" value="EHQ29674.1"/>
    <property type="molecule type" value="Genomic_DNA"/>
</dbReference>
<dbReference type="eggNOG" id="ENOG5032W1Q">
    <property type="taxonomic scope" value="Bacteria"/>
</dbReference>
<reference evidence="1" key="1">
    <citation type="submission" date="2011-09" db="EMBL/GenBank/DDBJ databases">
        <title>The permanent draft genome of Mucilaginibacter paludis DSM 18603.</title>
        <authorList>
            <consortium name="US DOE Joint Genome Institute (JGI-PGF)"/>
            <person name="Lucas S."/>
            <person name="Han J."/>
            <person name="Lapidus A."/>
            <person name="Bruce D."/>
            <person name="Goodwin L."/>
            <person name="Pitluck S."/>
            <person name="Peters L."/>
            <person name="Kyrpides N."/>
            <person name="Mavromatis K."/>
            <person name="Ivanova N."/>
            <person name="Mikhailova N."/>
            <person name="Held B."/>
            <person name="Detter J.C."/>
            <person name="Tapia R."/>
            <person name="Han C."/>
            <person name="Land M."/>
            <person name="Hauser L."/>
            <person name="Markowitz V."/>
            <person name="Cheng J.-F."/>
            <person name="Hugenholtz P."/>
            <person name="Woyke T."/>
            <person name="Wu D."/>
            <person name="Tindall B."/>
            <person name="Brambilla E."/>
            <person name="Klenk H.-P."/>
            <person name="Eisen J.A."/>
        </authorList>
    </citation>
    <scope>NUCLEOTIDE SEQUENCE [LARGE SCALE GENOMIC DNA]</scope>
    <source>
        <strain evidence="1">DSM 18603</strain>
    </source>
</reference>
<accession>H1Y139</accession>
<keyword evidence="2" id="KW-1185">Reference proteome</keyword>
<sequence>MTKVSRCYQCDETATTVEHVPAKCFFPKGQRDNLITVPSCRQHNNDTSMDDEYVRGIVSSANGTNKTAVDQWRGPVRQSFMHSPKLFLKTFETRKDNAFFHDRDRVDHLMIKIAYGLYFHAFKKRWASIPAPFYKQFYDEDGITDFESRLPGYRDAGYHTVLAGANPSVFKYSFSEADFNGEPNVSLKLIFYEGFEVLIMPVKTSEVRPVLVFK</sequence>
<gene>
    <name evidence="1" type="ORF">Mucpa_5605</name>
</gene>